<evidence type="ECO:0000259" key="10">
    <source>
        <dbReference type="Pfam" id="PF01909"/>
    </source>
</evidence>
<evidence type="ECO:0000256" key="3">
    <source>
        <dbReference type="ARBA" id="ARBA00022679"/>
    </source>
</evidence>
<evidence type="ECO:0000256" key="7">
    <source>
        <dbReference type="ARBA" id="ARBA00022840"/>
    </source>
</evidence>
<evidence type="ECO:0000256" key="9">
    <source>
        <dbReference type="ARBA" id="ARBA00038276"/>
    </source>
</evidence>
<name>A0ABM8QJQ8_9BACT</name>
<keyword evidence="2" id="KW-1277">Toxin-antitoxin system</keyword>
<evidence type="ECO:0000256" key="8">
    <source>
        <dbReference type="ARBA" id="ARBA00022842"/>
    </source>
</evidence>
<keyword evidence="4" id="KW-0548">Nucleotidyltransferase</keyword>
<accession>A0ABM8QJQ8</accession>
<keyword evidence="7" id="KW-0067">ATP-binding</keyword>
<sequence>MAEAVDVEDAGVGVTITRDAVLKELEANRHTLQAYGVRSLGLFGSVARGDATSASDLDFVVQFDKKSFDGYMDVKAFLENLFDCRVDLVIESTIKPRLRGAILQEAVHAAGL</sequence>
<dbReference type="Gene3D" id="3.30.460.10">
    <property type="entry name" value="Beta Polymerase, domain 2"/>
    <property type="match status" value="1"/>
</dbReference>
<comment type="similarity">
    <text evidence="9">Belongs to the MntA antitoxin family.</text>
</comment>
<proteinExistence type="inferred from homology"/>
<evidence type="ECO:0000256" key="5">
    <source>
        <dbReference type="ARBA" id="ARBA00022723"/>
    </source>
</evidence>
<dbReference type="Proteomes" id="UP000675880">
    <property type="component" value="Unassembled WGS sequence"/>
</dbReference>
<evidence type="ECO:0000313" key="11">
    <source>
        <dbReference type="EMBL" id="CAE6700879.1"/>
    </source>
</evidence>
<evidence type="ECO:0000256" key="6">
    <source>
        <dbReference type="ARBA" id="ARBA00022741"/>
    </source>
</evidence>
<reference evidence="11 12" key="1">
    <citation type="submission" date="2021-02" db="EMBL/GenBank/DDBJ databases">
        <authorList>
            <person name="Han P."/>
        </authorList>
    </citation>
    <scope>NUCLEOTIDE SEQUENCE [LARGE SCALE GENOMIC DNA]</scope>
    <source>
        <strain evidence="11">Candidatus Nitrospira sp. ZN2</strain>
    </source>
</reference>
<dbReference type="InterPro" id="IPR002934">
    <property type="entry name" value="Polymerase_NTP_transf_dom"/>
</dbReference>
<dbReference type="RefSeq" id="WP_213040578.1">
    <property type="nucleotide sequence ID" value="NZ_CAJNBJ010000001.1"/>
</dbReference>
<evidence type="ECO:0000313" key="12">
    <source>
        <dbReference type="Proteomes" id="UP000675880"/>
    </source>
</evidence>
<gene>
    <name evidence="11" type="ORF">NSPZN2_10729</name>
</gene>
<dbReference type="Pfam" id="PF01909">
    <property type="entry name" value="NTP_transf_2"/>
    <property type="match status" value="1"/>
</dbReference>
<evidence type="ECO:0000256" key="4">
    <source>
        <dbReference type="ARBA" id="ARBA00022695"/>
    </source>
</evidence>
<keyword evidence="5" id="KW-0479">Metal-binding</keyword>
<keyword evidence="3" id="KW-0808">Transferase</keyword>
<evidence type="ECO:0000256" key="2">
    <source>
        <dbReference type="ARBA" id="ARBA00022649"/>
    </source>
</evidence>
<dbReference type="InterPro" id="IPR043519">
    <property type="entry name" value="NT_sf"/>
</dbReference>
<dbReference type="PANTHER" id="PTHR33571:SF12">
    <property type="entry name" value="BSL3053 PROTEIN"/>
    <property type="match status" value="1"/>
</dbReference>
<comment type="cofactor">
    <cofactor evidence="1">
        <name>Mg(2+)</name>
        <dbReference type="ChEBI" id="CHEBI:18420"/>
    </cofactor>
</comment>
<dbReference type="SUPFAM" id="SSF81301">
    <property type="entry name" value="Nucleotidyltransferase"/>
    <property type="match status" value="1"/>
</dbReference>
<dbReference type="CDD" id="cd05403">
    <property type="entry name" value="NT_KNTase_like"/>
    <property type="match status" value="1"/>
</dbReference>
<evidence type="ECO:0000256" key="1">
    <source>
        <dbReference type="ARBA" id="ARBA00001946"/>
    </source>
</evidence>
<keyword evidence="6" id="KW-0547">Nucleotide-binding</keyword>
<comment type="caution">
    <text evidence="11">The sequence shown here is derived from an EMBL/GenBank/DDBJ whole genome shotgun (WGS) entry which is preliminary data.</text>
</comment>
<dbReference type="InterPro" id="IPR052038">
    <property type="entry name" value="Type-VII_TA_antitoxin"/>
</dbReference>
<organism evidence="11 12">
    <name type="scientific">Nitrospira defluvii</name>
    <dbReference type="NCBI Taxonomy" id="330214"/>
    <lineage>
        <taxon>Bacteria</taxon>
        <taxon>Pseudomonadati</taxon>
        <taxon>Nitrospirota</taxon>
        <taxon>Nitrospiria</taxon>
        <taxon>Nitrospirales</taxon>
        <taxon>Nitrospiraceae</taxon>
        <taxon>Nitrospira</taxon>
    </lineage>
</organism>
<feature type="domain" description="Polymerase nucleotidyl transferase" evidence="10">
    <location>
        <begin position="34"/>
        <end position="106"/>
    </location>
</feature>
<dbReference type="EMBL" id="CAJNBJ010000001">
    <property type="protein sequence ID" value="CAE6700879.1"/>
    <property type="molecule type" value="Genomic_DNA"/>
</dbReference>
<keyword evidence="12" id="KW-1185">Reference proteome</keyword>
<protein>
    <submittedName>
        <fullName evidence="11">Nucleotidyltransferase</fullName>
    </submittedName>
</protein>
<keyword evidence="8" id="KW-0460">Magnesium</keyword>
<dbReference type="PANTHER" id="PTHR33571">
    <property type="entry name" value="SSL8005 PROTEIN"/>
    <property type="match status" value="1"/>
</dbReference>